<sequence length="313" mass="33934">MPPSLGLRAAFRALTITARPVVRAPLRPGRLSQLRTFADNTTSTPPPQIPGQDGMPIPDSFTGSAKEEPEQAAAAEGQESAGSAESAESAEPASPLNQLALDQLQLASYGLDPFDPHVVGHKYGLPELPIPSNMRAKHRYDPVVEQMTRLIMRDGKLSKAQRDMAMILNYLRTSPPPKINPARPLLPGAPPASHLPLDPVLYLTLAVDSVAPLIRIRGYSGIAGGGKKLEVPAPLAARQRRRTAFQWILDVVDKKKSKGSGRTMFPHRVAEEIVAIMEGRSSVWDKRNLVHRQGTAARANLATVAKRFGNKAR</sequence>
<evidence type="ECO:0000256" key="5">
    <source>
        <dbReference type="ARBA" id="ARBA00023274"/>
    </source>
</evidence>
<feature type="compositionally biased region" description="Polar residues" evidence="8">
    <location>
        <begin position="33"/>
        <end position="43"/>
    </location>
</feature>
<comment type="similarity">
    <text evidence="2">Belongs to the universal ribosomal protein uS7 family.</text>
</comment>
<evidence type="ECO:0000256" key="4">
    <source>
        <dbReference type="ARBA" id="ARBA00023128"/>
    </source>
</evidence>
<comment type="caution">
    <text evidence="10">The sequence shown here is derived from an EMBL/GenBank/DDBJ whole genome shotgun (WGS) entry which is preliminary data.</text>
</comment>
<reference evidence="10" key="1">
    <citation type="submission" date="2022-07" db="EMBL/GenBank/DDBJ databases">
        <title>Fungi with potential for degradation of polypropylene.</title>
        <authorList>
            <person name="Gostincar C."/>
        </authorList>
    </citation>
    <scope>NUCLEOTIDE SEQUENCE</scope>
    <source>
        <strain evidence="10">EXF-13287</strain>
    </source>
</reference>
<dbReference type="SUPFAM" id="SSF47973">
    <property type="entry name" value="Ribosomal protein S7"/>
    <property type="match status" value="1"/>
</dbReference>
<evidence type="ECO:0000313" key="10">
    <source>
        <dbReference type="EMBL" id="KAJ9156906.1"/>
    </source>
</evidence>
<organism evidence="10 11">
    <name type="scientific">Coniochaeta hoffmannii</name>
    <dbReference type="NCBI Taxonomy" id="91930"/>
    <lineage>
        <taxon>Eukaryota</taxon>
        <taxon>Fungi</taxon>
        <taxon>Dikarya</taxon>
        <taxon>Ascomycota</taxon>
        <taxon>Pezizomycotina</taxon>
        <taxon>Sordariomycetes</taxon>
        <taxon>Sordariomycetidae</taxon>
        <taxon>Coniochaetales</taxon>
        <taxon>Coniochaetaceae</taxon>
        <taxon>Coniochaeta</taxon>
    </lineage>
</organism>
<evidence type="ECO:0000313" key="11">
    <source>
        <dbReference type="Proteomes" id="UP001174691"/>
    </source>
</evidence>
<dbReference type="GO" id="GO:0006412">
    <property type="term" value="P:translation"/>
    <property type="evidence" value="ECO:0007669"/>
    <property type="project" value="InterPro"/>
</dbReference>
<dbReference type="Pfam" id="PF00177">
    <property type="entry name" value="Ribosomal_S7"/>
    <property type="match status" value="1"/>
</dbReference>
<dbReference type="CDD" id="cd14868">
    <property type="entry name" value="uS7_Mitochondria_Fungi"/>
    <property type="match status" value="1"/>
</dbReference>
<feature type="domain" description="Small ribosomal subunit protein uS7" evidence="9">
    <location>
        <begin position="140"/>
        <end position="298"/>
    </location>
</feature>
<dbReference type="GO" id="GO:1990904">
    <property type="term" value="C:ribonucleoprotein complex"/>
    <property type="evidence" value="ECO:0007669"/>
    <property type="project" value="UniProtKB-KW"/>
</dbReference>
<feature type="region of interest" description="Disordered" evidence="8">
    <location>
        <begin position="32"/>
        <end position="94"/>
    </location>
</feature>
<evidence type="ECO:0000256" key="7">
    <source>
        <dbReference type="ARBA" id="ARBA00039306"/>
    </source>
</evidence>
<accession>A0AA38VQ56</accession>
<dbReference type="InterPro" id="IPR023798">
    <property type="entry name" value="Ribosomal_uS7_dom"/>
</dbReference>
<dbReference type="PANTHER" id="PTHR11205">
    <property type="entry name" value="RIBOSOMAL PROTEIN S7"/>
    <property type="match status" value="1"/>
</dbReference>
<evidence type="ECO:0000256" key="8">
    <source>
        <dbReference type="SAM" id="MobiDB-lite"/>
    </source>
</evidence>
<evidence type="ECO:0000256" key="6">
    <source>
        <dbReference type="ARBA" id="ARBA00037226"/>
    </source>
</evidence>
<dbReference type="EMBL" id="JANBVN010000048">
    <property type="protein sequence ID" value="KAJ9156906.1"/>
    <property type="molecule type" value="Genomic_DNA"/>
</dbReference>
<gene>
    <name evidence="10" type="ORF">NKR19_g4053</name>
</gene>
<dbReference type="Gene3D" id="1.10.455.10">
    <property type="entry name" value="Ribosomal protein S7 domain"/>
    <property type="match status" value="1"/>
</dbReference>
<keyword evidence="11" id="KW-1185">Reference proteome</keyword>
<name>A0AA38VQ56_9PEZI</name>
<keyword evidence="3 10" id="KW-0689">Ribosomal protein</keyword>
<comment type="function">
    <text evidence="6">Component of the mitochondrial ribosome (mitoribosome), a dedicated translation machinery responsible for the synthesis of mitochondrial genome-encoded proteins, including at least some of the essential transmembrane subunits of the mitochondrial respiratory chain. The mitoribosomes are attached to the mitochondrial inner membrane and translation products are cotranslationally integrated into the membrane.</text>
</comment>
<proteinExistence type="inferred from homology"/>
<comment type="subcellular location">
    <subcellularLocation>
        <location evidence="1">Mitochondrion</location>
    </subcellularLocation>
</comment>
<dbReference type="InterPro" id="IPR000235">
    <property type="entry name" value="Ribosomal_uS7"/>
</dbReference>
<dbReference type="GO" id="GO:0005840">
    <property type="term" value="C:ribosome"/>
    <property type="evidence" value="ECO:0007669"/>
    <property type="project" value="UniProtKB-KW"/>
</dbReference>
<feature type="compositionally biased region" description="Low complexity" evidence="8">
    <location>
        <begin position="71"/>
        <end position="94"/>
    </location>
</feature>
<evidence type="ECO:0000259" key="9">
    <source>
        <dbReference type="Pfam" id="PF00177"/>
    </source>
</evidence>
<protein>
    <recommendedName>
        <fullName evidence="7">Small ribosomal subunit protein uS7m</fullName>
    </recommendedName>
</protein>
<keyword evidence="5" id="KW-0687">Ribonucleoprotein</keyword>
<dbReference type="FunFam" id="1.10.455.10:FF:000006">
    <property type="entry name" value="37S ribosomal protein S7, mitochondrial"/>
    <property type="match status" value="1"/>
</dbReference>
<dbReference type="GO" id="GO:0005739">
    <property type="term" value="C:mitochondrion"/>
    <property type="evidence" value="ECO:0007669"/>
    <property type="project" value="UniProtKB-SubCell"/>
</dbReference>
<dbReference type="AlphaFoldDB" id="A0AA38VQ56"/>
<dbReference type="InterPro" id="IPR047988">
    <property type="entry name" value="Ribosomal_uS7m_fungi"/>
</dbReference>
<keyword evidence="4" id="KW-0496">Mitochondrion</keyword>
<evidence type="ECO:0000256" key="3">
    <source>
        <dbReference type="ARBA" id="ARBA00022980"/>
    </source>
</evidence>
<dbReference type="InterPro" id="IPR036823">
    <property type="entry name" value="Ribosomal_uS7_dom_sf"/>
</dbReference>
<evidence type="ECO:0000256" key="2">
    <source>
        <dbReference type="ARBA" id="ARBA00007151"/>
    </source>
</evidence>
<dbReference type="Proteomes" id="UP001174691">
    <property type="component" value="Unassembled WGS sequence"/>
</dbReference>
<evidence type="ECO:0000256" key="1">
    <source>
        <dbReference type="ARBA" id="ARBA00004173"/>
    </source>
</evidence>